<protein>
    <recommendedName>
        <fullName evidence="1">F-box domain-containing protein</fullName>
    </recommendedName>
</protein>
<dbReference type="InterPro" id="IPR006652">
    <property type="entry name" value="Kelch_1"/>
</dbReference>
<dbReference type="KEGG" id="crb:17895196"/>
<evidence type="ECO:0000259" key="1">
    <source>
        <dbReference type="PROSITE" id="PS50181"/>
    </source>
</evidence>
<dbReference type="SUPFAM" id="SSF117281">
    <property type="entry name" value="Kelch motif"/>
    <property type="match status" value="1"/>
</dbReference>
<name>R0IC10_9BRAS</name>
<dbReference type="InterPro" id="IPR050354">
    <property type="entry name" value="F-box/kelch-repeat_ARATH"/>
</dbReference>
<reference evidence="3" key="1">
    <citation type="journal article" date="2013" name="Nat. Genet.">
        <title>The Capsella rubella genome and the genomic consequences of rapid mating system evolution.</title>
        <authorList>
            <person name="Slotte T."/>
            <person name="Hazzouri K.M."/>
            <person name="Agren J.A."/>
            <person name="Koenig D."/>
            <person name="Maumus F."/>
            <person name="Guo Y.L."/>
            <person name="Steige K."/>
            <person name="Platts A.E."/>
            <person name="Escobar J.S."/>
            <person name="Newman L.K."/>
            <person name="Wang W."/>
            <person name="Mandakova T."/>
            <person name="Vello E."/>
            <person name="Smith L.M."/>
            <person name="Henz S.R."/>
            <person name="Steffen J."/>
            <person name="Takuno S."/>
            <person name="Brandvain Y."/>
            <person name="Coop G."/>
            <person name="Andolfatto P."/>
            <person name="Hu T.T."/>
            <person name="Blanchette M."/>
            <person name="Clark R.M."/>
            <person name="Quesneville H."/>
            <person name="Nordborg M."/>
            <person name="Gaut B.S."/>
            <person name="Lysak M.A."/>
            <person name="Jenkins J."/>
            <person name="Grimwood J."/>
            <person name="Chapman J."/>
            <person name="Prochnik S."/>
            <person name="Shu S."/>
            <person name="Rokhsar D."/>
            <person name="Schmutz J."/>
            <person name="Weigel D."/>
            <person name="Wright S.I."/>
        </authorList>
    </citation>
    <scope>NUCLEOTIDE SEQUENCE [LARGE SCALE GENOMIC DNA]</scope>
    <source>
        <strain evidence="3">cv. Monte Gargano</strain>
    </source>
</reference>
<dbReference type="PANTHER" id="PTHR24414:SF184">
    <property type="entry name" value="GALACTOSE OXIDASE_KELCH REPEAT SUPERFAMILY PROTEIN"/>
    <property type="match status" value="1"/>
</dbReference>
<proteinExistence type="predicted"/>
<dbReference type="PROSITE" id="PS50181">
    <property type="entry name" value="FBOX"/>
    <property type="match status" value="1"/>
</dbReference>
<dbReference type="InterPro" id="IPR015915">
    <property type="entry name" value="Kelch-typ_b-propeller"/>
</dbReference>
<dbReference type="eggNOG" id="KOG1072">
    <property type="taxonomic scope" value="Eukaryota"/>
</dbReference>
<sequence length="375" mass="42498">MSATSTTTMNGEVLPVISFMMLPDDLILSCLARISRLHYPSLSLVSKRFRILIASKELYQTRILLGRIESSLYVCFRSYRHYTNPLRWFTLCQRLHNAEKVLVPIPSPNSPVDFKTTVVAVGHYIYAIGGFVNYNALSTVMVMDCRSNTWSEAPSMRVARVLPSACVLDEKIYVIGGYNKFDSTNWIEVFDTSTKTWEFLHIPSDKICLGGSKYTIVAYEGTIYVRSDDLDATYKLCNKKSRWREADLAINMGLRSASTYCVIENVFYRCGGGFMINWYDSKPKIWRNLKGLEGLPSLCGNVEGKLADYGGKIAVLWEEYVQVENHREKIIWCAEISLAKDLNLGIRGKVEWFGKVFRSNEPYGGVHALASTISI</sequence>
<gene>
    <name evidence="2" type="ORF">CARUB_v10021681mg</name>
</gene>
<organism evidence="2 3">
    <name type="scientific">Capsella rubella</name>
    <dbReference type="NCBI Taxonomy" id="81985"/>
    <lineage>
        <taxon>Eukaryota</taxon>
        <taxon>Viridiplantae</taxon>
        <taxon>Streptophyta</taxon>
        <taxon>Embryophyta</taxon>
        <taxon>Tracheophyta</taxon>
        <taxon>Spermatophyta</taxon>
        <taxon>Magnoliopsida</taxon>
        <taxon>eudicotyledons</taxon>
        <taxon>Gunneridae</taxon>
        <taxon>Pentapetalae</taxon>
        <taxon>rosids</taxon>
        <taxon>malvids</taxon>
        <taxon>Brassicales</taxon>
        <taxon>Brassicaceae</taxon>
        <taxon>Camelineae</taxon>
        <taxon>Capsella</taxon>
    </lineage>
</organism>
<dbReference type="SMART" id="SM00256">
    <property type="entry name" value="FBOX"/>
    <property type="match status" value="1"/>
</dbReference>
<dbReference type="InterPro" id="IPR001810">
    <property type="entry name" value="F-box_dom"/>
</dbReference>
<feature type="domain" description="F-box" evidence="1">
    <location>
        <begin position="16"/>
        <end position="62"/>
    </location>
</feature>
<dbReference type="OrthoDB" id="191037at2759"/>
<dbReference type="PANTHER" id="PTHR24414">
    <property type="entry name" value="F-BOX/KELCH-REPEAT PROTEIN SKIP4"/>
    <property type="match status" value="1"/>
</dbReference>
<dbReference type="Pfam" id="PF00646">
    <property type="entry name" value="F-box"/>
    <property type="match status" value="1"/>
</dbReference>
<dbReference type="SMART" id="SM00612">
    <property type="entry name" value="Kelch"/>
    <property type="match status" value="2"/>
</dbReference>
<dbReference type="Pfam" id="PF25210">
    <property type="entry name" value="Kelch_FKB95"/>
    <property type="match status" value="1"/>
</dbReference>
<dbReference type="InterPro" id="IPR057499">
    <property type="entry name" value="Kelch_FKB95"/>
</dbReference>
<evidence type="ECO:0000313" key="3">
    <source>
        <dbReference type="Proteomes" id="UP000029121"/>
    </source>
</evidence>
<evidence type="ECO:0000313" key="2">
    <source>
        <dbReference type="EMBL" id="EOA34178.1"/>
    </source>
</evidence>
<dbReference type="AlphaFoldDB" id="R0IC10"/>
<accession>R0IC10</accession>
<dbReference type="Proteomes" id="UP000029121">
    <property type="component" value="Unassembled WGS sequence"/>
</dbReference>
<keyword evidence="3" id="KW-1185">Reference proteome</keyword>
<dbReference type="EMBL" id="KB870806">
    <property type="protein sequence ID" value="EOA34178.1"/>
    <property type="molecule type" value="Genomic_DNA"/>
</dbReference>
<dbReference type="CDD" id="cd22152">
    <property type="entry name" value="F-box_AtAFR-like"/>
    <property type="match status" value="1"/>
</dbReference>
<dbReference type="Gene3D" id="2.120.10.80">
    <property type="entry name" value="Kelch-type beta propeller"/>
    <property type="match status" value="1"/>
</dbReference>